<feature type="transmembrane region" description="Helical" evidence="1">
    <location>
        <begin position="195"/>
        <end position="212"/>
    </location>
</feature>
<feature type="transmembrane region" description="Helical" evidence="1">
    <location>
        <begin position="352"/>
        <end position="369"/>
    </location>
</feature>
<comment type="caution">
    <text evidence="2">The sequence shown here is derived from an EMBL/GenBank/DDBJ whole genome shotgun (WGS) entry which is preliminary data.</text>
</comment>
<proteinExistence type="predicted"/>
<name>A0ABP8Y426_9ACTN</name>
<dbReference type="Proteomes" id="UP001499974">
    <property type="component" value="Unassembled WGS sequence"/>
</dbReference>
<feature type="transmembrane region" description="Helical" evidence="1">
    <location>
        <begin position="141"/>
        <end position="161"/>
    </location>
</feature>
<dbReference type="EMBL" id="BAABKM010000005">
    <property type="protein sequence ID" value="GAA4720835.1"/>
    <property type="molecule type" value="Genomic_DNA"/>
</dbReference>
<keyword evidence="3" id="KW-1185">Reference proteome</keyword>
<feature type="transmembrane region" description="Helical" evidence="1">
    <location>
        <begin position="106"/>
        <end position="129"/>
    </location>
</feature>
<feature type="transmembrane region" description="Helical" evidence="1">
    <location>
        <begin position="433"/>
        <end position="455"/>
    </location>
</feature>
<keyword evidence="1" id="KW-0812">Transmembrane</keyword>
<protein>
    <recommendedName>
        <fullName evidence="4">Glycosyltransferase RgtA/B/C/D-like domain-containing protein</fullName>
    </recommendedName>
</protein>
<evidence type="ECO:0000313" key="2">
    <source>
        <dbReference type="EMBL" id="GAA4720835.1"/>
    </source>
</evidence>
<sequence>MTRDQGSRRRKVATAAGLTVGAAAYVLTLLDYGLRLTRTANALGYASNFFDGQGRSLLDGHLWVPNGFLGIEAFVERGHDYMYFPPWPAIIRMPILSMTNEFDGKLTLLSMALGFVLMMVMSAKLVWLVRDQLAPGPVSRLEAVVMGALIALVTGGTTLTYVASLPWAFHEVYAWSIPFTVGSMYWLIRVLDDPTRRAVCWLAAFVLGTLLTRTTDGWAMAVAAMAAGVWLLVGRLHRDRRRFAIGTIAAGVVPLVIGIVINVLKFRHPFLFPLEDQVWTQLNAHRREALDANGGTLTGLQFFPTSFMAYFRLDGVRFVDYFPWVTLPAHAPRAYDGAVLDQTYRTGSVTGFMPWPLLLTVLTAIAVFRPGVDRARRILRVPLVGGVLATGGVMGYGYLAHRYTSEFVPALVLGATVGTVLAFHWLRRRRAWLAGLFVAVTAAFTVFGLGANMLIGYTAAAYTGGGPQLERYVALQHRLSPHQQAERTTISDDLPSGGRTDDLWIRGDCDALYLNTGDRYEPWQLVQQRAVVVQALVADDAKAGVVRLIEVDSTPRRSVSLLISSSSQARVMIDTGDHTYFGQWFDLLEPRTVRVGVRPQPELGYAEVSSTPGGFVGFLPVRESDEGVVRLLDLTPSDDRKPTTEGVTVRTLRGVEPPLCRDLMAATRK</sequence>
<gene>
    <name evidence="2" type="ORF">GCM10023349_46320</name>
</gene>
<feature type="transmembrane region" description="Helical" evidence="1">
    <location>
        <begin position="12"/>
        <end position="30"/>
    </location>
</feature>
<evidence type="ECO:0008006" key="4">
    <source>
        <dbReference type="Google" id="ProtNLM"/>
    </source>
</evidence>
<reference evidence="3" key="1">
    <citation type="journal article" date="2019" name="Int. J. Syst. Evol. Microbiol.">
        <title>The Global Catalogue of Microorganisms (GCM) 10K type strain sequencing project: providing services to taxonomists for standard genome sequencing and annotation.</title>
        <authorList>
            <consortium name="The Broad Institute Genomics Platform"/>
            <consortium name="The Broad Institute Genome Sequencing Center for Infectious Disease"/>
            <person name="Wu L."/>
            <person name="Ma J."/>
        </authorList>
    </citation>
    <scope>NUCLEOTIDE SEQUENCE [LARGE SCALE GENOMIC DNA]</scope>
    <source>
        <strain evidence="3">JCM 18531</strain>
    </source>
</reference>
<keyword evidence="1" id="KW-1133">Transmembrane helix</keyword>
<keyword evidence="1" id="KW-0472">Membrane</keyword>
<feature type="transmembrane region" description="Helical" evidence="1">
    <location>
        <begin position="381"/>
        <end position="401"/>
    </location>
</feature>
<evidence type="ECO:0000313" key="3">
    <source>
        <dbReference type="Proteomes" id="UP001499974"/>
    </source>
</evidence>
<accession>A0ABP8Y426</accession>
<feature type="transmembrane region" description="Helical" evidence="1">
    <location>
        <begin position="407"/>
        <end position="426"/>
    </location>
</feature>
<dbReference type="RefSeq" id="WP_345524138.1">
    <property type="nucleotide sequence ID" value="NZ_BAABKM010000005.1"/>
</dbReference>
<organism evidence="2 3">
    <name type="scientific">Nocardioides conyzicola</name>
    <dbReference type="NCBI Taxonomy" id="1651781"/>
    <lineage>
        <taxon>Bacteria</taxon>
        <taxon>Bacillati</taxon>
        <taxon>Actinomycetota</taxon>
        <taxon>Actinomycetes</taxon>
        <taxon>Propionibacteriales</taxon>
        <taxon>Nocardioidaceae</taxon>
        <taxon>Nocardioides</taxon>
    </lineage>
</organism>
<evidence type="ECO:0000256" key="1">
    <source>
        <dbReference type="SAM" id="Phobius"/>
    </source>
</evidence>
<feature type="transmembrane region" description="Helical" evidence="1">
    <location>
        <begin position="167"/>
        <end position="188"/>
    </location>
</feature>
<feature type="transmembrane region" description="Helical" evidence="1">
    <location>
        <begin position="218"/>
        <end position="236"/>
    </location>
</feature>
<feature type="transmembrane region" description="Helical" evidence="1">
    <location>
        <begin position="243"/>
        <end position="264"/>
    </location>
</feature>